<dbReference type="RefSeq" id="WP_273909312.1">
    <property type="nucleotide sequence ID" value="NZ_JAMDGX010000011.1"/>
</dbReference>
<protein>
    <submittedName>
        <fullName evidence="2">PAAR domain-containing protein</fullName>
    </submittedName>
</protein>
<organism evidence="2 3">
    <name type="scientific">Pseudomonas fontis</name>
    <dbReference type="NCBI Taxonomy" id="2942633"/>
    <lineage>
        <taxon>Bacteria</taxon>
        <taxon>Pseudomonadati</taxon>
        <taxon>Pseudomonadota</taxon>
        <taxon>Gammaproteobacteria</taxon>
        <taxon>Pseudomonadales</taxon>
        <taxon>Pseudomonadaceae</taxon>
        <taxon>Pseudomonas</taxon>
    </lineage>
</organism>
<gene>
    <name evidence="2" type="ORF">M5G11_25090</name>
</gene>
<dbReference type="CDD" id="cd14743">
    <property type="entry name" value="PAAR_CT_1"/>
    <property type="match status" value="1"/>
</dbReference>
<dbReference type="InterPro" id="IPR008727">
    <property type="entry name" value="PAAR_motif"/>
</dbReference>
<dbReference type="Gene3D" id="2.60.200.60">
    <property type="match status" value="2"/>
</dbReference>
<evidence type="ECO:0000313" key="2">
    <source>
        <dbReference type="EMBL" id="MDD0993808.1"/>
    </source>
</evidence>
<sequence length="85" mass="8477">MKPIVLVGHKHSCPLHGPGEVVSGNSNMLVDGRAVACVGDSISCGAVIQTGSASHTIEGRAVARQGDSTSHGGTLLEGSSAWLVG</sequence>
<keyword evidence="3" id="KW-1185">Reference proteome</keyword>
<reference evidence="2 3" key="1">
    <citation type="submission" date="2022-05" db="EMBL/GenBank/DDBJ databases">
        <title>Novel Pseudomonas spp. Isolated from a Rainbow Trout Aquaculture Facility.</title>
        <authorList>
            <person name="Testerman T."/>
            <person name="Graf J."/>
        </authorList>
    </citation>
    <scope>NUCLEOTIDE SEQUENCE [LARGE SCALE GENOMIC DNA]</scope>
    <source>
        <strain evidence="2 3">ID681</strain>
    </source>
</reference>
<comment type="caution">
    <text evidence="2">The sequence shown here is derived from an EMBL/GenBank/DDBJ whole genome shotgun (WGS) entry which is preliminary data.</text>
</comment>
<accession>A0ABT5P023</accession>
<dbReference type="Proteomes" id="UP001148203">
    <property type="component" value="Unassembled WGS sequence"/>
</dbReference>
<evidence type="ECO:0000256" key="1">
    <source>
        <dbReference type="SAM" id="MobiDB-lite"/>
    </source>
</evidence>
<feature type="region of interest" description="Disordered" evidence="1">
    <location>
        <begin position="64"/>
        <end position="85"/>
    </location>
</feature>
<dbReference type="Pfam" id="PF05488">
    <property type="entry name" value="PAAR_motif"/>
    <property type="match status" value="1"/>
</dbReference>
<dbReference type="EMBL" id="JAMDGY010000109">
    <property type="protein sequence ID" value="MDD0993808.1"/>
    <property type="molecule type" value="Genomic_DNA"/>
</dbReference>
<name>A0ABT5P023_9PSED</name>
<proteinExistence type="predicted"/>
<evidence type="ECO:0000313" key="3">
    <source>
        <dbReference type="Proteomes" id="UP001148203"/>
    </source>
</evidence>